<evidence type="ECO:0000313" key="1">
    <source>
        <dbReference type="EMBL" id="CAD8144137.1"/>
    </source>
</evidence>
<protein>
    <submittedName>
        <fullName evidence="1">Uncharacterized protein</fullName>
    </submittedName>
</protein>
<proteinExistence type="predicted"/>
<name>A0A8S1SY09_9CILI</name>
<comment type="caution">
    <text evidence="1">The sequence shown here is derived from an EMBL/GenBank/DDBJ whole genome shotgun (WGS) entry which is preliminary data.</text>
</comment>
<evidence type="ECO:0000313" key="2">
    <source>
        <dbReference type="Proteomes" id="UP000689195"/>
    </source>
</evidence>
<dbReference type="EMBL" id="CAJJDO010000013">
    <property type="protein sequence ID" value="CAD8144137.1"/>
    <property type="molecule type" value="Genomic_DNA"/>
</dbReference>
<dbReference type="AlphaFoldDB" id="A0A8S1SY09"/>
<keyword evidence="2" id="KW-1185">Reference proteome</keyword>
<accession>A0A8S1SY09</accession>
<reference evidence="1" key="1">
    <citation type="submission" date="2021-01" db="EMBL/GenBank/DDBJ databases">
        <authorList>
            <consortium name="Genoscope - CEA"/>
            <person name="William W."/>
        </authorList>
    </citation>
    <scope>NUCLEOTIDE SEQUENCE</scope>
</reference>
<gene>
    <name evidence="1" type="ORF">PPENT_87.1.T0130068</name>
</gene>
<dbReference type="Proteomes" id="UP000689195">
    <property type="component" value="Unassembled WGS sequence"/>
</dbReference>
<sequence length="70" mass="8540">MQVAETFRNVINLCYNLQYQQAQQMIIALYQQINYLILNNPLINLIYQDLQQSLKYYNTIQQFKLFQVFQ</sequence>
<organism evidence="1 2">
    <name type="scientific">Paramecium pentaurelia</name>
    <dbReference type="NCBI Taxonomy" id="43138"/>
    <lineage>
        <taxon>Eukaryota</taxon>
        <taxon>Sar</taxon>
        <taxon>Alveolata</taxon>
        <taxon>Ciliophora</taxon>
        <taxon>Intramacronucleata</taxon>
        <taxon>Oligohymenophorea</taxon>
        <taxon>Peniculida</taxon>
        <taxon>Parameciidae</taxon>
        <taxon>Paramecium</taxon>
    </lineage>
</organism>